<evidence type="ECO:0000313" key="5">
    <source>
        <dbReference type="Proteomes" id="UP000677228"/>
    </source>
</evidence>
<dbReference type="GO" id="GO:0003677">
    <property type="term" value="F:DNA binding"/>
    <property type="evidence" value="ECO:0007669"/>
    <property type="project" value="InterPro"/>
</dbReference>
<evidence type="ECO:0000313" key="3">
    <source>
        <dbReference type="EMBL" id="CAF0730695.1"/>
    </source>
</evidence>
<evidence type="ECO:0008006" key="6">
    <source>
        <dbReference type="Google" id="ProtNLM"/>
    </source>
</evidence>
<dbReference type="Gene3D" id="3.30.420.10">
    <property type="entry name" value="Ribonuclease H-like superfamily/Ribonuclease H"/>
    <property type="match status" value="1"/>
</dbReference>
<evidence type="ECO:0000259" key="2">
    <source>
        <dbReference type="Pfam" id="PF13358"/>
    </source>
</evidence>
<comment type="caution">
    <text evidence="3">The sequence shown here is derived from an EMBL/GenBank/DDBJ whole genome shotgun (WGS) entry which is preliminary data.</text>
</comment>
<dbReference type="InterPro" id="IPR038717">
    <property type="entry name" value="Tc1-like_DDE_dom"/>
</dbReference>
<dbReference type="Pfam" id="PF01498">
    <property type="entry name" value="HTH_Tnp_Tc3_2"/>
    <property type="match status" value="1"/>
</dbReference>
<dbReference type="InterPro" id="IPR047655">
    <property type="entry name" value="Transpos_IS630-like"/>
</dbReference>
<name>A0A8S2CKS4_9BILA</name>
<evidence type="ECO:0000313" key="4">
    <source>
        <dbReference type="EMBL" id="CAF3505934.1"/>
    </source>
</evidence>
<organism evidence="3 5">
    <name type="scientific">Didymodactylos carnosus</name>
    <dbReference type="NCBI Taxonomy" id="1234261"/>
    <lineage>
        <taxon>Eukaryota</taxon>
        <taxon>Metazoa</taxon>
        <taxon>Spiralia</taxon>
        <taxon>Gnathifera</taxon>
        <taxon>Rotifera</taxon>
        <taxon>Eurotatoria</taxon>
        <taxon>Bdelloidea</taxon>
        <taxon>Philodinida</taxon>
        <taxon>Philodinidae</taxon>
        <taxon>Didymodactylos</taxon>
    </lineage>
</organism>
<dbReference type="AlphaFoldDB" id="A0A8S2CKS4"/>
<dbReference type="Proteomes" id="UP000682733">
    <property type="component" value="Unassembled WGS sequence"/>
</dbReference>
<dbReference type="EMBL" id="CAJOBA010000120">
    <property type="protein sequence ID" value="CAF3505934.1"/>
    <property type="molecule type" value="Genomic_DNA"/>
</dbReference>
<dbReference type="EMBL" id="CAJNOK010000120">
    <property type="protein sequence ID" value="CAF0730695.1"/>
    <property type="molecule type" value="Genomic_DNA"/>
</dbReference>
<sequence length="303" mass="35473">IAGILQCSFNTVRRVIQLFEETHDVLEREGRGRHRLVTGSVRRHFRQIMSQHPSDTSASIANRLEQRSGVRVSDRTIREARRNENYHPVHARVHWHINEQQAARRLQYCNLHQSDNWRQVMFTDEKKFQVDESGIVYWIPIGAPRPRAFVGQVKYTVTVFGAVWFNSRSRLVFIQGSSNTITYLQHVQLAIGNHVRNLRGYSLIHDRTTWSHTHLVHDWLTANRITCMDDYPSVSPELNAIESVWGWMNRYVQSRHPRSQEHLENLVSEAWRRIPTTVVQGYIRRISAIVQQIITAQGWDIDA</sequence>
<feature type="domain" description="Transposase Tc1-like" evidence="1">
    <location>
        <begin position="43"/>
        <end position="113"/>
    </location>
</feature>
<dbReference type="NCBIfam" id="NF033545">
    <property type="entry name" value="transpos_IS630"/>
    <property type="match status" value="1"/>
</dbReference>
<dbReference type="Pfam" id="PF13358">
    <property type="entry name" value="DDE_3"/>
    <property type="match status" value="1"/>
</dbReference>
<evidence type="ECO:0000259" key="1">
    <source>
        <dbReference type="Pfam" id="PF01498"/>
    </source>
</evidence>
<protein>
    <recommendedName>
        <fullName evidence="6">Transposase</fullName>
    </recommendedName>
</protein>
<dbReference type="InterPro" id="IPR002492">
    <property type="entry name" value="Transposase_Tc1-like"/>
</dbReference>
<dbReference type="SUPFAM" id="SSF46689">
    <property type="entry name" value="Homeodomain-like"/>
    <property type="match status" value="1"/>
</dbReference>
<accession>A0A8S2CKS4</accession>
<dbReference type="Proteomes" id="UP000677228">
    <property type="component" value="Unassembled WGS sequence"/>
</dbReference>
<feature type="domain" description="Tc1-like transposase DDE" evidence="2">
    <location>
        <begin position="119"/>
        <end position="263"/>
    </location>
</feature>
<dbReference type="InterPro" id="IPR009057">
    <property type="entry name" value="Homeodomain-like_sf"/>
</dbReference>
<proteinExistence type="predicted"/>
<gene>
    <name evidence="3" type="ORF">OVA965_LOCUS778</name>
    <name evidence="4" type="ORF">TMI583_LOCUS778</name>
</gene>
<dbReference type="InterPro" id="IPR036397">
    <property type="entry name" value="RNaseH_sf"/>
</dbReference>
<reference evidence="3" key="1">
    <citation type="submission" date="2021-02" db="EMBL/GenBank/DDBJ databases">
        <authorList>
            <person name="Nowell W R."/>
        </authorList>
    </citation>
    <scope>NUCLEOTIDE SEQUENCE</scope>
</reference>
<feature type="non-terminal residue" evidence="3">
    <location>
        <position position="1"/>
    </location>
</feature>
<dbReference type="GO" id="GO:0015074">
    <property type="term" value="P:DNA integration"/>
    <property type="evidence" value="ECO:0007669"/>
    <property type="project" value="InterPro"/>
</dbReference>
<dbReference type="GO" id="GO:0006313">
    <property type="term" value="P:DNA transposition"/>
    <property type="evidence" value="ECO:0007669"/>
    <property type="project" value="InterPro"/>
</dbReference>